<dbReference type="GO" id="GO:0032446">
    <property type="term" value="P:protein modification by small protein conjugation"/>
    <property type="evidence" value="ECO:0007669"/>
    <property type="project" value="TreeGrafter"/>
</dbReference>
<evidence type="ECO:0000256" key="1">
    <source>
        <dbReference type="ARBA" id="ARBA00005696"/>
    </source>
</evidence>
<evidence type="ECO:0000256" key="8">
    <source>
        <dbReference type="SAM" id="MobiDB-lite"/>
    </source>
</evidence>
<proteinExistence type="inferred from homology"/>
<feature type="compositionally biased region" description="Acidic residues" evidence="8">
    <location>
        <begin position="72"/>
        <end position="82"/>
    </location>
</feature>
<reference evidence="9" key="1">
    <citation type="submission" date="2023-08" db="EMBL/GenBank/DDBJ databases">
        <title>Black Yeasts Isolated from many extreme environments.</title>
        <authorList>
            <person name="Coleine C."/>
            <person name="Stajich J.E."/>
            <person name="Selbmann L."/>
        </authorList>
    </citation>
    <scope>NUCLEOTIDE SEQUENCE</scope>
    <source>
        <strain evidence="9">CCFEE 5401</strain>
    </source>
</reference>
<dbReference type="GO" id="GO:0061651">
    <property type="term" value="F:Atg12 conjugating enzyme activity"/>
    <property type="evidence" value="ECO:0007669"/>
    <property type="project" value="TreeGrafter"/>
</dbReference>
<dbReference type="GO" id="GO:0000045">
    <property type="term" value="P:autophagosome assembly"/>
    <property type="evidence" value="ECO:0007669"/>
    <property type="project" value="TreeGrafter"/>
</dbReference>
<evidence type="ECO:0000256" key="5">
    <source>
        <dbReference type="ARBA" id="ARBA00022927"/>
    </source>
</evidence>
<evidence type="ECO:0000313" key="9">
    <source>
        <dbReference type="EMBL" id="KAK5110834.1"/>
    </source>
</evidence>
<comment type="caution">
    <text evidence="9">The sequence shown here is derived from an EMBL/GenBank/DDBJ whole genome shotgun (WGS) entry which is preliminary data.</text>
</comment>
<keyword evidence="5" id="KW-0653">Protein transport</keyword>
<keyword evidence="5" id="KW-0813">Transport</keyword>
<accession>A0AAN7YFB0</accession>
<evidence type="ECO:0000256" key="2">
    <source>
        <dbReference type="ARBA" id="ARBA00021099"/>
    </source>
</evidence>
<evidence type="ECO:0000256" key="6">
    <source>
        <dbReference type="ARBA" id="ARBA00023006"/>
    </source>
</evidence>
<dbReference type="GO" id="GO:0000422">
    <property type="term" value="P:autophagy of mitochondrion"/>
    <property type="evidence" value="ECO:0007669"/>
    <property type="project" value="TreeGrafter"/>
</dbReference>
<sequence length="219" mass="24201">MLLEPVPQLELTSDAFTDAINALYNCWCQNTQGGEWQDVSIKPIEFGGSMLRITKKLLQEAPNSSRGLPEIMEPETTEDDEEALHRAPAISSRTTVIYDIIYSTTYRVPLLYITLKHSLAQPVLSLEEVYDALVPSLQRHQLQSVGPVGSLSMTEHPVTGMPVYLIHPCRTQEAMAAVAGERGSTLVQYLMLWLGLVGPSVGLSVPFELAEMVVKQEGF</sequence>
<evidence type="ECO:0000256" key="7">
    <source>
        <dbReference type="ARBA" id="ARBA00029833"/>
    </source>
</evidence>
<keyword evidence="4" id="KW-0833">Ubl conjugation pathway</keyword>
<protein>
    <recommendedName>
        <fullName evidence="2">Ubiquitin-like-conjugating enzyme ATG10</fullName>
    </recommendedName>
    <alternativeName>
        <fullName evidence="7">Autophagy-related protein 10</fullName>
    </alternativeName>
</protein>
<dbReference type="PANTHER" id="PTHR14957">
    <property type="entry name" value="UBIQUITIN-LIKE-CONJUGATING ENZYME ATG10"/>
    <property type="match status" value="1"/>
</dbReference>
<evidence type="ECO:0000256" key="3">
    <source>
        <dbReference type="ARBA" id="ARBA00022679"/>
    </source>
</evidence>
<dbReference type="Gene3D" id="3.30.1460.50">
    <property type="match status" value="1"/>
</dbReference>
<comment type="similarity">
    <text evidence="1">Belongs to the ATG10 family.</text>
</comment>
<dbReference type="Pfam" id="PF03987">
    <property type="entry name" value="Autophagy_act_C"/>
    <property type="match status" value="1"/>
</dbReference>
<dbReference type="Proteomes" id="UP001310890">
    <property type="component" value="Unassembled WGS sequence"/>
</dbReference>
<keyword evidence="3" id="KW-0808">Transferase</keyword>
<name>A0AAN7YFB0_9PEZI</name>
<dbReference type="GO" id="GO:0015031">
    <property type="term" value="P:protein transport"/>
    <property type="evidence" value="ECO:0007669"/>
    <property type="project" value="UniProtKB-KW"/>
</dbReference>
<evidence type="ECO:0000313" key="10">
    <source>
        <dbReference type="Proteomes" id="UP001310890"/>
    </source>
</evidence>
<organism evidence="9 10">
    <name type="scientific">Meristemomyces frigidus</name>
    <dbReference type="NCBI Taxonomy" id="1508187"/>
    <lineage>
        <taxon>Eukaryota</taxon>
        <taxon>Fungi</taxon>
        <taxon>Dikarya</taxon>
        <taxon>Ascomycota</taxon>
        <taxon>Pezizomycotina</taxon>
        <taxon>Dothideomycetes</taxon>
        <taxon>Dothideomycetidae</taxon>
        <taxon>Mycosphaerellales</taxon>
        <taxon>Teratosphaeriaceae</taxon>
        <taxon>Meristemomyces</taxon>
    </lineage>
</organism>
<dbReference type="InterPro" id="IPR007135">
    <property type="entry name" value="Atg3/Atg10"/>
</dbReference>
<dbReference type="AlphaFoldDB" id="A0AAN7YFB0"/>
<feature type="region of interest" description="Disordered" evidence="8">
    <location>
        <begin position="63"/>
        <end position="86"/>
    </location>
</feature>
<keyword evidence="6" id="KW-0072">Autophagy</keyword>
<gene>
    <name evidence="9" type="ORF">LTR62_005545</name>
</gene>
<dbReference type="EMBL" id="JAVRRL010000045">
    <property type="protein sequence ID" value="KAK5110834.1"/>
    <property type="molecule type" value="Genomic_DNA"/>
</dbReference>
<evidence type="ECO:0000256" key="4">
    <source>
        <dbReference type="ARBA" id="ARBA00022786"/>
    </source>
</evidence>
<dbReference type="PANTHER" id="PTHR14957:SF1">
    <property type="entry name" value="UBIQUITIN-LIKE-CONJUGATING ENZYME ATG10"/>
    <property type="match status" value="1"/>
</dbReference>
<dbReference type="GO" id="GO:0005829">
    <property type="term" value="C:cytosol"/>
    <property type="evidence" value="ECO:0007669"/>
    <property type="project" value="TreeGrafter"/>
</dbReference>